<evidence type="ECO:0000259" key="1">
    <source>
        <dbReference type="Pfam" id="PF09722"/>
    </source>
</evidence>
<name>A0A5R8MI52_9GAMM</name>
<reference evidence="2 3" key="1">
    <citation type="journal article" date="2007" name="Int. J. Syst. Evol. Microbiol.">
        <title>Halomonas saccharevitans sp. nov., Halomonas arcis sp. nov. and Halomonas subterranea sp. nov., halophilic bacteria isolated from hypersaline environments of China.</title>
        <authorList>
            <person name="Xu X.W."/>
            <person name="Wu Y.H."/>
            <person name="Zhou Z."/>
            <person name="Wang C.S."/>
            <person name="Zhou Y.G."/>
            <person name="Zhang H.B."/>
            <person name="Wang Y."/>
            <person name="Wu M."/>
        </authorList>
    </citation>
    <scope>NUCLEOTIDE SEQUENCE [LARGE SCALE GENOMIC DNA]</scope>
    <source>
        <strain evidence="2 3">TBZ3</strain>
    </source>
</reference>
<proteinExistence type="predicted"/>
<evidence type="ECO:0000313" key="2">
    <source>
        <dbReference type="EMBL" id="TLF51651.1"/>
    </source>
</evidence>
<dbReference type="OrthoDB" id="1551317at2"/>
<organism evidence="2 3">
    <name type="scientific">Halomonas urmiana</name>
    <dbReference type="NCBI Taxonomy" id="490901"/>
    <lineage>
        <taxon>Bacteria</taxon>
        <taxon>Pseudomonadati</taxon>
        <taxon>Pseudomonadota</taxon>
        <taxon>Gammaproteobacteria</taxon>
        <taxon>Oceanospirillales</taxon>
        <taxon>Halomonadaceae</taxon>
        <taxon>Halomonas</taxon>
    </lineage>
</organism>
<dbReference type="EMBL" id="VBUI01000010">
    <property type="protein sequence ID" value="TLF51651.1"/>
    <property type="molecule type" value="Genomic_DNA"/>
</dbReference>
<dbReference type="AlphaFoldDB" id="A0A5R8MI52"/>
<accession>A0A5R8MI52</accession>
<dbReference type="RefSeq" id="WP_138181068.1">
    <property type="nucleotide sequence ID" value="NZ_VBUI01000010.1"/>
</dbReference>
<keyword evidence="3" id="KW-1185">Reference proteome</keyword>
<sequence>MKVLHVDGLPPDVLYDDVAFIHAVRTGIPGQVVRKTVELLGGHHELVANLAGVPPGNLHRIYTKPALGKASSEGILDLLRLFAYAATILDSDDIVRGWFSCEIPALSGSRPIDLMDTFQGRAIVRDVLGKIEHGEFS</sequence>
<comment type="caution">
    <text evidence="2">The sequence shown here is derived from an EMBL/GenBank/DDBJ whole genome shotgun (WGS) entry which is preliminary data.</text>
</comment>
<dbReference type="InterPro" id="IPR024467">
    <property type="entry name" value="Xre/MbcA/ParS-like_toxin-bd"/>
</dbReference>
<protein>
    <submittedName>
        <fullName evidence="2">DUF2384 domain-containing protein</fullName>
    </submittedName>
</protein>
<gene>
    <name evidence="2" type="ORF">FEI13_08265</name>
</gene>
<dbReference type="Proteomes" id="UP000306973">
    <property type="component" value="Unassembled WGS sequence"/>
</dbReference>
<evidence type="ECO:0000313" key="3">
    <source>
        <dbReference type="Proteomes" id="UP000306973"/>
    </source>
</evidence>
<feature type="domain" description="Antitoxin Xre/MbcA/ParS-like toxin-binding" evidence="1">
    <location>
        <begin position="87"/>
        <end position="134"/>
    </location>
</feature>
<dbReference type="Pfam" id="PF09722">
    <property type="entry name" value="Xre_MbcA_ParS_C"/>
    <property type="match status" value="1"/>
</dbReference>